<dbReference type="PANTHER" id="PTHR46401:SF2">
    <property type="entry name" value="GLYCOSYLTRANSFERASE WBBK-RELATED"/>
    <property type="match status" value="1"/>
</dbReference>
<dbReference type="RefSeq" id="WP_181459060.1">
    <property type="nucleotide sequence ID" value="NZ_JUGD01000011.1"/>
</dbReference>
<dbReference type="CDD" id="cd03801">
    <property type="entry name" value="GT4_PimA-like"/>
    <property type="match status" value="1"/>
</dbReference>
<reference evidence="4 5" key="1">
    <citation type="submission" date="2014-12" db="EMBL/GenBank/DDBJ databases">
        <title>Complete genome sequence of Herbaspirillum rubrisubalbicans Os38.</title>
        <authorList>
            <person name="Chen M."/>
            <person name="An Q."/>
        </authorList>
    </citation>
    <scope>NUCLEOTIDE SEQUENCE [LARGE SCALE GENOMIC DNA]</scope>
    <source>
        <strain evidence="4 5">Os38</strain>
    </source>
</reference>
<dbReference type="EMBL" id="JUGD01000011">
    <property type="protein sequence ID" value="RAM64980.1"/>
    <property type="molecule type" value="Genomic_DNA"/>
</dbReference>
<dbReference type="Pfam" id="PF00534">
    <property type="entry name" value="Glycos_transf_1"/>
    <property type="match status" value="1"/>
</dbReference>
<accession>A0ABX9C3C0</accession>
<evidence type="ECO:0000259" key="3">
    <source>
        <dbReference type="Pfam" id="PF13439"/>
    </source>
</evidence>
<keyword evidence="5" id="KW-1185">Reference proteome</keyword>
<dbReference type="NCBIfam" id="TIGR04047">
    <property type="entry name" value="MSMEG_0565_glyc"/>
    <property type="match status" value="1"/>
</dbReference>
<sequence>MSASRQSLKIAMLTHSVNPRGGVVHALQLAEGLQALGHETTLLAPDAAGKGLFRRAACHFHPVPGALHSADIADMVRLRIEDYLRCFAQPGMTDFDLYHAQDSISANALATLTERGVIAGYVRTVHHLDQFEDSRLHRWQERGYRAADRVLCVSRTWQEILWREHGVQAELVSNGVDTQRYTPQASHRDAALRAQLGLDGTPLLLAVGGVEPRKNTLGILRAFVRLRRVYPQAQLVIAGGASVLDHAAYQQQFQLEWQAAGLPAGALRVLGQVADADMPALFRCADALVFPSLKEGFGLVVLEAMASGVPVVVSRLAPFTEYLDGDCCAWVDPQDPAAIAAGIAHALDPTARASMIAAGSRVCADFSWMRSAQRHVNLYNDYLGCRAPAASFCEEHHA</sequence>
<evidence type="ECO:0000256" key="1">
    <source>
        <dbReference type="ARBA" id="ARBA00022679"/>
    </source>
</evidence>
<dbReference type="GO" id="GO:0016740">
    <property type="term" value="F:transferase activity"/>
    <property type="evidence" value="ECO:0007669"/>
    <property type="project" value="UniProtKB-KW"/>
</dbReference>
<name>A0ABX9C3C0_9BURK</name>
<dbReference type="InterPro" id="IPR028098">
    <property type="entry name" value="Glyco_trans_4-like_N"/>
</dbReference>
<evidence type="ECO:0000259" key="2">
    <source>
        <dbReference type="Pfam" id="PF00534"/>
    </source>
</evidence>
<protein>
    <submittedName>
        <fullName evidence="4">Glycosyl transferase family 1</fullName>
    </submittedName>
</protein>
<feature type="domain" description="Glycosyltransferase subfamily 4-like N-terminal" evidence="3">
    <location>
        <begin position="20"/>
        <end position="180"/>
    </location>
</feature>
<dbReference type="Gene3D" id="3.40.50.2000">
    <property type="entry name" value="Glycogen Phosphorylase B"/>
    <property type="match status" value="2"/>
</dbReference>
<evidence type="ECO:0000313" key="5">
    <source>
        <dbReference type="Proteomes" id="UP000248631"/>
    </source>
</evidence>
<dbReference type="Proteomes" id="UP000248631">
    <property type="component" value="Unassembled WGS sequence"/>
</dbReference>
<dbReference type="InterPro" id="IPR023986">
    <property type="entry name" value="GlycosylTfrase_MSMEG0565"/>
</dbReference>
<dbReference type="Pfam" id="PF13439">
    <property type="entry name" value="Glyco_transf_4"/>
    <property type="match status" value="1"/>
</dbReference>
<organism evidence="4 5">
    <name type="scientific">Herbaspirillum rubrisubalbicans</name>
    <dbReference type="NCBI Taxonomy" id="80842"/>
    <lineage>
        <taxon>Bacteria</taxon>
        <taxon>Pseudomonadati</taxon>
        <taxon>Pseudomonadota</taxon>
        <taxon>Betaproteobacteria</taxon>
        <taxon>Burkholderiales</taxon>
        <taxon>Oxalobacteraceae</taxon>
        <taxon>Herbaspirillum</taxon>
    </lineage>
</organism>
<keyword evidence="1 4" id="KW-0808">Transferase</keyword>
<dbReference type="InterPro" id="IPR001296">
    <property type="entry name" value="Glyco_trans_1"/>
</dbReference>
<dbReference type="PANTHER" id="PTHR46401">
    <property type="entry name" value="GLYCOSYLTRANSFERASE WBBK-RELATED"/>
    <property type="match status" value="1"/>
</dbReference>
<proteinExistence type="predicted"/>
<comment type="caution">
    <text evidence="4">The sequence shown here is derived from an EMBL/GenBank/DDBJ whole genome shotgun (WGS) entry which is preliminary data.</text>
</comment>
<dbReference type="SUPFAM" id="SSF53756">
    <property type="entry name" value="UDP-Glycosyltransferase/glycogen phosphorylase"/>
    <property type="match status" value="1"/>
</dbReference>
<gene>
    <name evidence="4" type="ORF">RB24_10165</name>
</gene>
<evidence type="ECO:0000313" key="4">
    <source>
        <dbReference type="EMBL" id="RAM64980.1"/>
    </source>
</evidence>
<feature type="domain" description="Glycosyl transferase family 1" evidence="2">
    <location>
        <begin position="192"/>
        <end position="356"/>
    </location>
</feature>